<dbReference type="PANTHER" id="PTHR46082">
    <property type="entry name" value="ATP/GTP-BINDING PROTEIN-RELATED"/>
    <property type="match status" value="1"/>
</dbReference>
<dbReference type="Pfam" id="PF13424">
    <property type="entry name" value="TPR_12"/>
    <property type="match status" value="2"/>
</dbReference>
<name>A0A0M0J9P8_9EUKA</name>
<dbReference type="InterPro" id="IPR019734">
    <property type="entry name" value="TPR_rpt"/>
</dbReference>
<evidence type="ECO:0000313" key="2">
    <source>
        <dbReference type="Proteomes" id="UP000037460"/>
    </source>
</evidence>
<dbReference type="Proteomes" id="UP000037460">
    <property type="component" value="Unassembled WGS sequence"/>
</dbReference>
<proteinExistence type="predicted"/>
<dbReference type="InterPro" id="IPR053137">
    <property type="entry name" value="NLR-like"/>
</dbReference>
<gene>
    <name evidence="1" type="ORF">Ctob_000223</name>
</gene>
<protein>
    <submittedName>
        <fullName evidence="1">Tpr repeat-containing protein</fullName>
    </submittedName>
</protein>
<dbReference type="AlphaFoldDB" id="A0A0M0J9P8"/>
<dbReference type="EMBL" id="JWZX01003203">
    <property type="protein sequence ID" value="KOO23324.1"/>
    <property type="molecule type" value="Genomic_DNA"/>
</dbReference>
<dbReference type="PANTHER" id="PTHR46082:SF6">
    <property type="entry name" value="AAA+ ATPASE DOMAIN-CONTAINING PROTEIN-RELATED"/>
    <property type="match status" value="1"/>
</dbReference>
<reference evidence="2" key="1">
    <citation type="journal article" date="2015" name="PLoS Genet.">
        <title>Genome Sequence and Transcriptome Analyses of Chrysochromulina tobin: Metabolic Tools for Enhanced Algal Fitness in the Prominent Order Prymnesiales (Haptophyceae).</title>
        <authorList>
            <person name="Hovde B.T."/>
            <person name="Deodato C.R."/>
            <person name="Hunsperger H.M."/>
            <person name="Ryken S.A."/>
            <person name="Yost W."/>
            <person name="Jha R.K."/>
            <person name="Patterson J."/>
            <person name="Monnat R.J. Jr."/>
            <person name="Barlow S.B."/>
            <person name="Starkenburg S.R."/>
            <person name="Cattolico R.A."/>
        </authorList>
    </citation>
    <scope>NUCLEOTIDE SEQUENCE</scope>
    <source>
        <strain evidence="2">CCMP291</strain>
    </source>
</reference>
<evidence type="ECO:0000313" key="1">
    <source>
        <dbReference type="EMBL" id="KOO23324.1"/>
    </source>
</evidence>
<dbReference type="OrthoDB" id="626167at2759"/>
<dbReference type="SUPFAM" id="SSF48452">
    <property type="entry name" value="TPR-like"/>
    <property type="match status" value="2"/>
</dbReference>
<comment type="caution">
    <text evidence="1">The sequence shown here is derived from an EMBL/GenBank/DDBJ whole genome shotgun (WGS) entry which is preliminary data.</text>
</comment>
<accession>A0A0M0J9P8</accession>
<dbReference type="InterPro" id="IPR011990">
    <property type="entry name" value="TPR-like_helical_dom_sf"/>
</dbReference>
<organism evidence="1 2">
    <name type="scientific">Chrysochromulina tobinii</name>
    <dbReference type="NCBI Taxonomy" id="1460289"/>
    <lineage>
        <taxon>Eukaryota</taxon>
        <taxon>Haptista</taxon>
        <taxon>Haptophyta</taxon>
        <taxon>Prymnesiophyceae</taxon>
        <taxon>Prymnesiales</taxon>
        <taxon>Chrysochromulinaceae</taxon>
        <taxon>Chrysochromulina</taxon>
    </lineage>
</organism>
<dbReference type="Gene3D" id="1.25.40.10">
    <property type="entry name" value="Tetratricopeptide repeat domain"/>
    <property type="match status" value="3"/>
</dbReference>
<dbReference type="SMART" id="SM00028">
    <property type="entry name" value="TPR"/>
    <property type="match status" value="5"/>
</dbReference>
<keyword evidence="2" id="KW-1185">Reference proteome</keyword>
<sequence length="887" mass="96981">MPEPCLARKMEDSLAERALLHAIATARVPTDRPCPTRHLVIAPPYDWSRTYMAAKDMEEYLPGVSLDATLVEATEDGFDVLTSDGVTSLVHVVVERQRHQPLRPGDPVVATVAGVGLEGDLLREGRPGEWVIRARTGGDQRPVEEITVTASDVTFSWRVGRDMWMKAVRLAPLRLAARKADWLGIGSLEPESEDAKAARRALSAGDPAALFGLQDEPELNGQGVTLLEKLARSRVRVHGLASKPELNGSVGEVEGPALDERVFVRLDAPHNKTVSLKSSNLEELGSSDGRWRVRLERLGDGDAPMERVVSAAAVGALPNWPFLGVSVACLRAFARAHEALLVDTTTEDVCERVCKPLTETAGDSLAACLVRLGAVDPVTGVPFAAAPTIFVSHARKYLFRDLVDAVCAHVSSLPEEEHERHYVWLDIFSQYQHWIGDVGTAQRPCNWDVVFQLTTAAIGHTCLVFAPWRDAVPLRRAWMLWEVLCTLTAQRTTGGASSALRVRLPPAESDDFQAALVNEFDVIAASVARIDSRSAECFTREDQAMVHAAIDRTLKGGHTELDARLSEALREWLAAEGRAALARMPREERATSELQNQLGMLLHAQGKLDEAEPLWREELEAQRATLGDRHPDTLGSINNLGSLLKSQGKLEEAEPLLREALETRRATVGDRHPDTLAAINNLGALLQDQGKLDEAEPLKREALEARRATLGDRHPDTLASIHNLGSLLHHQGKLNEAGPLRREALEAMRATLGDRHPNTLCSINALGGLLKDQGKLDEAEPLVREALEVRRATLGDRHPDTLTSISNLGSLLQNQGKLDEAEPLVREALENQGKLDEAEPLVREALEAKRATLGDRHPYTLASIGNLGALLHAQGKLDEAEPLYRNA</sequence>
<dbReference type="Pfam" id="PF13374">
    <property type="entry name" value="TPR_10"/>
    <property type="match status" value="3"/>
</dbReference>